<reference evidence="2" key="1">
    <citation type="journal article" date="2021" name="Nat. Microbiol.">
        <title>Cocultivation of an ultrasmall environmental parasitic bacterium with lytic ability against bacteria associated with wastewater foams.</title>
        <authorList>
            <person name="Batinovic S."/>
            <person name="Rose J.J.A."/>
            <person name="Ratcliffe J."/>
            <person name="Seviour R.J."/>
            <person name="Petrovski S."/>
        </authorList>
    </citation>
    <scope>NUCLEOTIDE SEQUENCE</scope>
    <source>
        <strain evidence="2">JR1</strain>
    </source>
</reference>
<dbReference type="AlphaFoldDB" id="A0A857MMU0"/>
<keyword evidence="3" id="KW-1185">Reference proteome</keyword>
<evidence type="ECO:0000313" key="3">
    <source>
        <dbReference type="Proteomes" id="UP001059824"/>
    </source>
</evidence>
<sequence>MISKTDYITYLKHPAWLWLRKHDPDFLPTPDDNSQAIIDEGREFEKLAEQIFPEAIRLDRNDYADMQEWADETKALLEQGVDTILQAAFLYDGFLCIADAITSDGDAYTLTEIKATTSPDKEHICDLAFQKTVIEWSGFPVRTDQVLHANKEYLRNGEIKLEDIVMFTDVTDKVNKEVLNAPEKMREAAKIAESDTMPSDSLRYVGLGAAGEYRDIFYKLHPDIPEYSIYDLASNKGVGTDKLIGSLEDNDVKLIVDIPDSTKLQAHQQDQVRVTKLDEVIVDKEAIRAFLGDIESPAYFLDYESINHIFPPFDHTFPYQQVVFQYSLHIMQEDGTLTHIEYLHDTSTNPAESVIAHLKQDIGSTGSIIVWNKTFECSRHKEYAKLYPEHAPFFEDLNERTVDLADVFSKRFYLDKRLKGKYSIKKVLPLLCPELSYKTLGIQEGSTASRSWREAIVDGTRPDRDQILADLREYCGLDTYAMVAIYEKLKELIEVRA</sequence>
<dbReference type="EMBL" id="CP045921">
    <property type="protein sequence ID" value="QHN42892.1"/>
    <property type="molecule type" value="Genomic_DNA"/>
</dbReference>
<dbReference type="RefSeq" id="WP_260762489.1">
    <property type="nucleotide sequence ID" value="NZ_CP045921.1"/>
</dbReference>
<evidence type="ECO:0000313" key="2">
    <source>
        <dbReference type="EMBL" id="QHN42892.1"/>
    </source>
</evidence>
<name>A0A857MMU0_9BACT</name>
<evidence type="ECO:0000259" key="1">
    <source>
        <dbReference type="Pfam" id="PF11074"/>
    </source>
</evidence>
<proteinExistence type="predicted"/>
<dbReference type="Pfam" id="PF11074">
    <property type="entry name" value="DUF2779"/>
    <property type="match status" value="1"/>
</dbReference>
<dbReference type="Proteomes" id="UP001059824">
    <property type="component" value="Chromosome"/>
</dbReference>
<accession>A0A857MMU0</accession>
<dbReference type="KEGG" id="mama:GII36_03440"/>
<organism evidence="2 3">
    <name type="scientific">Candidatus Mycosynbacter amalyticus</name>
    <dbReference type="NCBI Taxonomy" id="2665156"/>
    <lineage>
        <taxon>Bacteria</taxon>
        <taxon>Candidatus Saccharimonadota</taxon>
        <taxon>Candidatus Saccharimonadota incertae sedis</taxon>
        <taxon>Candidatus Mycosynbacter</taxon>
    </lineage>
</organism>
<dbReference type="InterPro" id="IPR021301">
    <property type="entry name" value="DUF2779"/>
</dbReference>
<protein>
    <submittedName>
        <fullName evidence="2">DUF2779 domain-containing protein</fullName>
    </submittedName>
</protein>
<gene>
    <name evidence="2" type="ORF">GII36_03440</name>
</gene>
<feature type="domain" description="DUF2779" evidence="1">
    <location>
        <begin position="299"/>
        <end position="423"/>
    </location>
</feature>